<sequence length="73" mass="8192">MAKINYGFEKRQRELAKKRKQEAKDARKREARESAVTPDTTPDQALPEPPPAETPATVEDGTPAPRVHRRPSS</sequence>
<dbReference type="Proteomes" id="UP001156831">
    <property type="component" value="Unassembled WGS sequence"/>
</dbReference>
<dbReference type="EMBL" id="JARXRN010000020">
    <property type="protein sequence ID" value="MDH5830080.1"/>
    <property type="molecule type" value="Genomic_DNA"/>
</dbReference>
<accession>A0ABT6JHC1</accession>
<proteinExistence type="predicted"/>
<protein>
    <submittedName>
        <fullName evidence="2">Uncharacterized protein</fullName>
    </submittedName>
</protein>
<dbReference type="RefSeq" id="WP_280600540.1">
    <property type="nucleotide sequence ID" value="NZ_JARXRN010000020.1"/>
</dbReference>
<keyword evidence="3" id="KW-1185">Reference proteome</keyword>
<organism evidence="2 3">
    <name type="scientific">Luteimonas rhizosphaericola</name>
    <dbReference type="NCBI Taxonomy" id="3042024"/>
    <lineage>
        <taxon>Bacteria</taxon>
        <taxon>Pseudomonadati</taxon>
        <taxon>Pseudomonadota</taxon>
        <taxon>Gammaproteobacteria</taxon>
        <taxon>Lysobacterales</taxon>
        <taxon>Lysobacteraceae</taxon>
        <taxon>Luteimonas</taxon>
    </lineage>
</organism>
<comment type="caution">
    <text evidence="2">The sequence shown here is derived from an EMBL/GenBank/DDBJ whole genome shotgun (WGS) entry which is preliminary data.</text>
</comment>
<evidence type="ECO:0000313" key="2">
    <source>
        <dbReference type="EMBL" id="MDH5830080.1"/>
    </source>
</evidence>
<gene>
    <name evidence="2" type="ORF">QFW80_06055</name>
</gene>
<evidence type="ECO:0000313" key="3">
    <source>
        <dbReference type="Proteomes" id="UP001156831"/>
    </source>
</evidence>
<name>A0ABT6JHC1_9GAMM</name>
<reference evidence="2 3" key="1">
    <citation type="submission" date="2023-04" db="EMBL/GenBank/DDBJ databases">
        <title>Luteimonas sp. M1R5S18.</title>
        <authorList>
            <person name="Sun J.-Q."/>
        </authorList>
    </citation>
    <scope>NUCLEOTIDE SEQUENCE [LARGE SCALE GENOMIC DNA]</scope>
    <source>
        <strain evidence="2 3">M1R5S18</strain>
    </source>
</reference>
<feature type="region of interest" description="Disordered" evidence="1">
    <location>
        <begin position="1"/>
        <end position="73"/>
    </location>
</feature>
<feature type="compositionally biased region" description="Basic and acidic residues" evidence="1">
    <location>
        <begin position="22"/>
        <end position="33"/>
    </location>
</feature>
<evidence type="ECO:0000256" key="1">
    <source>
        <dbReference type="SAM" id="MobiDB-lite"/>
    </source>
</evidence>